<evidence type="ECO:0000313" key="4">
    <source>
        <dbReference type="EMBL" id="CAL5230055.1"/>
    </source>
</evidence>
<dbReference type="PRINTS" id="PR00326">
    <property type="entry name" value="GTP1OBG"/>
</dbReference>
<dbReference type="Gene3D" id="3.40.50.300">
    <property type="entry name" value="P-loop containing nucleotide triphosphate hydrolases"/>
    <property type="match status" value="1"/>
</dbReference>
<dbReference type="EMBL" id="CAXHTA020000021">
    <property type="protein sequence ID" value="CAL5230055.1"/>
    <property type="molecule type" value="Genomic_DNA"/>
</dbReference>
<accession>A0ABP1GFG3</accession>
<dbReference type="Pfam" id="PF01926">
    <property type="entry name" value="MMR_HSR1"/>
    <property type="match status" value="1"/>
</dbReference>
<dbReference type="CDD" id="cd01856">
    <property type="entry name" value="YlqF"/>
    <property type="match status" value="1"/>
</dbReference>
<comment type="caution">
    <text evidence="4">The sequence shown here is derived from an EMBL/GenBank/DDBJ whole genome shotgun (WGS) entry which is preliminary data.</text>
</comment>
<dbReference type="NCBIfam" id="TIGR03596">
    <property type="entry name" value="GTPase_YlqF"/>
    <property type="match status" value="1"/>
</dbReference>
<sequence>MRVFGRCGLHSSPKLITPSAIPLSPAAAALRGPPVCQKHPPTILQCWQGRGLHEQQARSIAARAAALDQEVLEGEGGLLEGQGRLVQWYPGHIARAERRLQEQLSQVDAVLEVRDARIPLSTCHSQIAKWCGNKPRVLVLNRVDMVSERDKASWTRHFNAAGTHVCWTDGVSGLGTGQVKKAAMEASAEINARRKNRGLKPRPVRAVVIGFPNVGKSALINRLLNRRVCDSAPKPGVTRNLKWLRLGGDLDLLDAPGVIPASFSDQLAAQRLAMCNDIGEASYIDSFIAASLLQVLRELPSFPAIDERLKLRFKFPLEPSMTGEDYVNQLGDDLFQGDVERAGQRILRDFRNMAFGRVALELPERLW</sequence>
<dbReference type="InterPro" id="IPR019991">
    <property type="entry name" value="GTP-bd_ribosome_bgen"/>
</dbReference>
<keyword evidence="5" id="KW-1185">Reference proteome</keyword>
<dbReference type="Gene3D" id="1.10.1580.10">
    <property type="match status" value="1"/>
</dbReference>
<evidence type="ECO:0000313" key="5">
    <source>
        <dbReference type="Proteomes" id="UP001497392"/>
    </source>
</evidence>
<evidence type="ECO:0000256" key="1">
    <source>
        <dbReference type="ARBA" id="ARBA00022741"/>
    </source>
</evidence>
<dbReference type="SUPFAM" id="SSF52540">
    <property type="entry name" value="P-loop containing nucleoside triphosphate hydrolases"/>
    <property type="match status" value="1"/>
</dbReference>
<reference evidence="4 5" key="1">
    <citation type="submission" date="2024-06" db="EMBL/GenBank/DDBJ databases">
        <authorList>
            <person name="Kraege A."/>
            <person name="Thomma B."/>
        </authorList>
    </citation>
    <scope>NUCLEOTIDE SEQUENCE [LARGE SCALE GENOMIC DNA]</scope>
</reference>
<dbReference type="InterPro" id="IPR027417">
    <property type="entry name" value="P-loop_NTPase"/>
</dbReference>
<evidence type="ECO:0000259" key="3">
    <source>
        <dbReference type="Pfam" id="PF01926"/>
    </source>
</evidence>
<dbReference type="InterPro" id="IPR006073">
    <property type="entry name" value="GTP-bd"/>
</dbReference>
<feature type="domain" description="G" evidence="3">
    <location>
        <begin position="206"/>
        <end position="272"/>
    </location>
</feature>
<dbReference type="Proteomes" id="UP001497392">
    <property type="component" value="Unassembled WGS sequence"/>
</dbReference>
<gene>
    <name evidence="4" type="primary">g13506</name>
    <name evidence="4" type="ORF">VP750_LOCUS11961</name>
</gene>
<dbReference type="PANTHER" id="PTHR45782:SF5">
    <property type="entry name" value="DAR GTPASE 3, CHLOROPLASTIC"/>
    <property type="match status" value="1"/>
</dbReference>
<organism evidence="4 5">
    <name type="scientific">Coccomyxa viridis</name>
    <dbReference type="NCBI Taxonomy" id="1274662"/>
    <lineage>
        <taxon>Eukaryota</taxon>
        <taxon>Viridiplantae</taxon>
        <taxon>Chlorophyta</taxon>
        <taxon>core chlorophytes</taxon>
        <taxon>Trebouxiophyceae</taxon>
        <taxon>Trebouxiophyceae incertae sedis</taxon>
        <taxon>Coccomyxaceae</taxon>
        <taxon>Coccomyxa</taxon>
    </lineage>
</organism>
<dbReference type="InterPro" id="IPR023179">
    <property type="entry name" value="GTP-bd_ortho_bundle_sf"/>
</dbReference>
<proteinExistence type="predicted"/>
<keyword evidence="1" id="KW-0547">Nucleotide-binding</keyword>
<protein>
    <submittedName>
        <fullName evidence="4">G13506 protein</fullName>
    </submittedName>
</protein>
<evidence type="ECO:0000256" key="2">
    <source>
        <dbReference type="ARBA" id="ARBA00023134"/>
    </source>
</evidence>
<name>A0ABP1GFG3_9CHLO</name>
<keyword evidence="2" id="KW-0342">GTP-binding</keyword>
<dbReference type="PANTHER" id="PTHR45782">
    <property type="entry name" value="MITOCHONDRIAL RIBOSOME-ASSOCIATED GTPASE 1"/>
    <property type="match status" value="1"/>
</dbReference>